<dbReference type="AlphaFoldDB" id="G7W528"/>
<gene>
    <name evidence="1" type="ordered locus">Desor_0330</name>
</gene>
<dbReference type="SUPFAM" id="SSF89372">
    <property type="entry name" value="Fucose-specific lectin"/>
    <property type="match status" value="1"/>
</dbReference>
<evidence type="ECO:0000313" key="2">
    <source>
        <dbReference type="Proteomes" id="UP000006346"/>
    </source>
</evidence>
<sequence>MAIISRNTLNPQLLTFENEALYLHIGAQGCALFKKNSGKPTFRLQEPVLLAHGIMTDPQTVHLVILKSSGDLCYTLITGTGTPQTTLIAKLDVRSTRYRRLFLFPQGKVIHIFYASTHQSIPELWRIEHRFWNGSTWQSTHMGEVVHPKEPLYNVNLDSQGNLHLCSITFQGRYSLLFTNRFNGTFHLWGSPTESLKIPGEITNMAALMTTDNVQHLFWIVKTIAGQFELRSAQQVDAHELVSSWNPSIAPIKTFNSPCKGLGALELGGVLWLLVHSGEILLMQNDGKGWRIISSNSHLRQHLHWVHKGRNYYHQTYWLEDPMQRHTPAFHGELGLTVNVSTQTSNCQPNTMEYAPSPPPVPAFYPEQFSSHGDPLQTISPTINLRELNSLSPQKNTPLPDAIKVPEIPLTTETNSFSFDTIAEADMTAASEISAGPETNAASEIVADPEVIAASETTAESETAVVFEETNQLQSLIKTVAHLEHENYLINQAMQNMLSKFDQVMEIISENALQLKQDQEPEPTPFDELEPVKEAMSNLEKETQSLSQVLRVMMSKQEESDSSLEKLESQICQLQTEKNDLKTKGGFWNKWIT</sequence>
<reference evidence="2" key="1">
    <citation type="submission" date="2011-11" db="EMBL/GenBank/DDBJ databases">
        <title>Complete sequence of Desulfosporosinus orientis DSM 765.</title>
        <authorList>
            <person name="Lucas S."/>
            <person name="Han J."/>
            <person name="Lapidus A."/>
            <person name="Cheng J.-F."/>
            <person name="Goodwin L."/>
            <person name="Pitluck S."/>
            <person name="Peters L."/>
            <person name="Ovchinnikova G."/>
            <person name="Teshima H."/>
            <person name="Detter J.C."/>
            <person name="Han C."/>
            <person name="Tapia R."/>
            <person name="Land M."/>
            <person name="Hauser L."/>
            <person name="Kyrpides N."/>
            <person name="Ivanova N."/>
            <person name="Pagani I."/>
            <person name="Pester M."/>
            <person name="Spring S."/>
            <person name="Ollivier B."/>
            <person name="Rattei T."/>
            <person name="Klenk H.-P."/>
            <person name="Wagner M."/>
            <person name="Loy A."/>
            <person name="Woyke T."/>
        </authorList>
    </citation>
    <scope>NUCLEOTIDE SEQUENCE [LARGE SCALE GENOMIC DNA]</scope>
    <source>
        <strain evidence="2">ATCC 19365 / DSM 765 / NCIMB 8382 / VKM B-1628</strain>
    </source>
</reference>
<organism evidence="1 2">
    <name type="scientific">Desulfosporosinus orientis (strain ATCC 19365 / DSM 765 / NCIMB 8382 / VKM B-1628 / Singapore I)</name>
    <name type="common">Desulfotomaculum orientis</name>
    <dbReference type="NCBI Taxonomy" id="768706"/>
    <lineage>
        <taxon>Bacteria</taxon>
        <taxon>Bacillati</taxon>
        <taxon>Bacillota</taxon>
        <taxon>Clostridia</taxon>
        <taxon>Eubacteriales</taxon>
        <taxon>Desulfitobacteriaceae</taxon>
        <taxon>Desulfosporosinus</taxon>
    </lineage>
</organism>
<dbReference type="PATRIC" id="fig|768706.3.peg.290"/>
<dbReference type="KEGG" id="dor:Desor_0330"/>
<accession>G7W528</accession>
<evidence type="ECO:0000313" key="1">
    <source>
        <dbReference type="EMBL" id="AET66044.1"/>
    </source>
</evidence>
<keyword evidence="2" id="KW-1185">Reference proteome</keyword>
<dbReference type="HOGENOM" id="CLU_470700_0_0_9"/>
<dbReference type="STRING" id="768706.Desor_0330"/>
<dbReference type="EMBL" id="CP003108">
    <property type="protein sequence ID" value="AET66044.1"/>
    <property type="molecule type" value="Genomic_DNA"/>
</dbReference>
<reference evidence="1 2" key="2">
    <citation type="journal article" date="2012" name="J. Bacteriol.">
        <title>Complete genome sequences of Desulfosporosinus orientis DSM765T, Desulfosporosinus youngiae DSM17734T, Desulfosporosinus meridiei DSM13257T, and Desulfosporosinus acidiphilus DSM22704T.</title>
        <authorList>
            <person name="Pester M."/>
            <person name="Brambilla E."/>
            <person name="Alazard D."/>
            <person name="Rattei T."/>
            <person name="Weinmaier T."/>
            <person name="Han J."/>
            <person name="Lucas S."/>
            <person name="Lapidus A."/>
            <person name="Cheng J.F."/>
            <person name="Goodwin L."/>
            <person name="Pitluck S."/>
            <person name="Peters L."/>
            <person name="Ovchinnikova G."/>
            <person name="Teshima H."/>
            <person name="Detter J.C."/>
            <person name="Han C.S."/>
            <person name="Tapia R."/>
            <person name="Land M.L."/>
            <person name="Hauser L."/>
            <person name="Kyrpides N.C."/>
            <person name="Ivanova N.N."/>
            <person name="Pagani I."/>
            <person name="Huntmann M."/>
            <person name="Wei C.L."/>
            <person name="Davenport K.W."/>
            <person name="Daligault H."/>
            <person name="Chain P.S."/>
            <person name="Chen A."/>
            <person name="Mavromatis K."/>
            <person name="Markowitz V."/>
            <person name="Szeto E."/>
            <person name="Mikhailova N."/>
            <person name="Pati A."/>
            <person name="Wagner M."/>
            <person name="Woyke T."/>
            <person name="Ollivier B."/>
            <person name="Klenk H.P."/>
            <person name="Spring S."/>
            <person name="Loy A."/>
        </authorList>
    </citation>
    <scope>NUCLEOTIDE SEQUENCE [LARGE SCALE GENOMIC DNA]</scope>
    <source>
        <strain evidence="2">ATCC 19365 / DSM 765 / NCIMB 8382 / VKM B-1628</strain>
    </source>
</reference>
<name>G7W528_DESOD</name>
<protein>
    <submittedName>
        <fullName evidence="1">Uncharacterized protein</fullName>
    </submittedName>
</protein>
<dbReference type="PROSITE" id="PS51257">
    <property type="entry name" value="PROKAR_LIPOPROTEIN"/>
    <property type="match status" value="1"/>
</dbReference>
<proteinExistence type="predicted"/>
<dbReference type="Proteomes" id="UP000006346">
    <property type="component" value="Chromosome"/>
</dbReference>
<dbReference type="OrthoDB" id="1799428at2"/>
<dbReference type="eggNOG" id="ENOG5033SHI">
    <property type="taxonomic scope" value="Bacteria"/>
</dbReference>